<feature type="compositionally biased region" description="Polar residues" evidence="6">
    <location>
        <begin position="349"/>
        <end position="363"/>
    </location>
</feature>
<feature type="compositionally biased region" description="Basic and acidic residues" evidence="6">
    <location>
        <begin position="413"/>
        <end position="426"/>
    </location>
</feature>
<dbReference type="GO" id="GO:0034992">
    <property type="term" value="C:microtubule organizing center attachment site"/>
    <property type="evidence" value="ECO:0007669"/>
    <property type="project" value="TreeGrafter"/>
</dbReference>
<dbReference type="OrthoDB" id="5966927at2759"/>
<keyword evidence="5" id="KW-0539">Nucleus</keyword>
<sequence length="539" mass="60968">MPALFRPSQVSCFFCQQAISPLPRDPRSFRCPHCTCLNRYDSKGEILSDEPAMHDEALNSRSFAKRASPSKDRLPTMYGTNKSVFCHTCQTNQMLLTNLLSNYLPSPEDPDYARRLETLPNYRNSLHARYPPVCDKCLPAVEDEIRIKDHMARTKALGGWLKQSKGKEKERKVLASAKKRENLGVKLAVWKARGCLWAITLLLAVVGNSTAAFGYSLPHQMARLRPILPATTLVSILWTVWDPTYSAFRRAQIQGRDVRVQGRRLYIILQMLSWLSRLFTSGLLALSCFRPHQDYLHLLHDHMSSRSRIYFSVSLALELSIFLFSCFVLRLQQPPSIRLLDSTSHKFPSDPTFTPSPNISVRSSPAPRPATEPDLLAALSLSSTPVVATAPNPIFGLPSLMSPPLSGPNLANDRMDEDHTDDRDADMMDWTPTNPSAPSSTINFSKSKSNKNDDDGSWLRRQTFFPPEQPTGLEGLFARTLLVDEDSQSLAQRRRGPSQLLRLKWLWVSALLFVPLVALIHRHWWRLYATITRTDSTDL</sequence>
<evidence type="ECO:0000256" key="1">
    <source>
        <dbReference type="ARBA" id="ARBA00004473"/>
    </source>
</evidence>
<evidence type="ECO:0000256" key="4">
    <source>
        <dbReference type="ARBA" id="ARBA00023136"/>
    </source>
</evidence>
<keyword evidence="2 7" id="KW-0812">Transmembrane</keyword>
<organism evidence="9 10">
    <name type="scientific">Piloderma croceum (strain F 1598)</name>
    <dbReference type="NCBI Taxonomy" id="765440"/>
    <lineage>
        <taxon>Eukaryota</taxon>
        <taxon>Fungi</taxon>
        <taxon>Dikarya</taxon>
        <taxon>Basidiomycota</taxon>
        <taxon>Agaricomycotina</taxon>
        <taxon>Agaricomycetes</taxon>
        <taxon>Agaricomycetidae</taxon>
        <taxon>Atheliales</taxon>
        <taxon>Atheliaceae</taxon>
        <taxon>Piloderma</taxon>
    </lineage>
</organism>
<dbReference type="GO" id="GO:0034506">
    <property type="term" value="C:chromosome, centromeric core domain"/>
    <property type="evidence" value="ECO:0007669"/>
    <property type="project" value="TreeGrafter"/>
</dbReference>
<dbReference type="STRING" id="765440.A0A0C3GD14"/>
<dbReference type="InParanoid" id="A0A0C3GD14"/>
<feature type="domain" description="Ima1 N-terminal" evidence="8">
    <location>
        <begin position="10"/>
        <end position="141"/>
    </location>
</feature>
<feature type="region of interest" description="Disordered" evidence="6">
    <location>
        <begin position="405"/>
        <end position="460"/>
    </location>
</feature>
<evidence type="ECO:0000313" key="10">
    <source>
        <dbReference type="Proteomes" id="UP000054166"/>
    </source>
</evidence>
<dbReference type="AlphaFoldDB" id="A0A0C3GD14"/>
<dbReference type="EMBL" id="KN832976">
    <property type="protein sequence ID" value="KIM88531.1"/>
    <property type="molecule type" value="Genomic_DNA"/>
</dbReference>
<reference evidence="9 10" key="1">
    <citation type="submission" date="2014-04" db="EMBL/GenBank/DDBJ databases">
        <authorList>
            <consortium name="DOE Joint Genome Institute"/>
            <person name="Kuo A."/>
            <person name="Tarkka M."/>
            <person name="Buscot F."/>
            <person name="Kohler A."/>
            <person name="Nagy L.G."/>
            <person name="Floudas D."/>
            <person name="Copeland A."/>
            <person name="Barry K.W."/>
            <person name="Cichocki N."/>
            <person name="Veneault-Fourrey C."/>
            <person name="LaButti K."/>
            <person name="Lindquist E.A."/>
            <person name="Lipzen A."/>
            <person name="Lundell T."/>
            <person name="Morin E."/>
            <person name="Murat C."/>
            <person name="Sun H."/>
            <person name="Tunlid A."/>
            <person name="Henrissat B."/>
            <person name="Grigoriev I.V."/>
            <person name="Hibbett D.S."/>
            <person name="Martin F."/>
            <person name="Nordberg H.P."/>
            <person name="Cantor M.N."/>
            <person name="Hua S.X."/>
        </authorList>
    </citation>
    <scope>NUCLEOTIDE SEQUENCE [LARGE SCALE GENOMIC DNA]</scope>
    <source>
        <strain evidence="9 10">F 1598</strain>
    </source>
</reference>
<proteinExistence type="predicted"/>
<evidence type="ECO:0000256" key="2">
    <source>
        <dbReference type="ARBA" id="ARBA00022692"/>
    </source>
</evidence>
<feature type="transmembrane region" description="Helical" evidence="7">
    <location>
        <begin position="309"/>
        <end position="329"/>
    </location>
</feature>
<dbReference type="Pfam" id="PF09779">
    <property type="entry name" value="Ima1_N"/>
    <property type="match status" value="1"/>
</dbReference>
<dbReference type="InterPro" id="IPR042321">
    <property type="entry name" value="Ima1"/>
</dbReference>
<gene>
    <name evidence="9" type="ORF">PILCRDRAFT_813475</name>
</gene>
<evidence type="ECO:0000256" key="3">
    <source>
        <dbReference type="ARBA" id="ARBA00022989"/>
    </source>
</evidence>
<feature type="transmembrane region" description="Helical" evidence="7">
    <location>
        <begin position="227"/>
        <end position="245"/>
    </location>
</feature>
<evidence type="ECO:0000259" key="8">
    <source>
        <dbReference type="Pfam" id="PF09779"/>
    </source>
</evidence>
<feature type="transmembrane region" description="Helical" evidence="7">
    <location>
        <begin position="265"/>
        <end position="289"/>
    </location>
</feature>
<reference evidence="10" key="2">
    <citation type="submission" date="2015-01" db="EMBL/GenBank/DDBJ databases">
        <title>Evolutionary Origins and Diversification of the Mycorrhizal Mutualists.</title>
        <authorList>
            <consortium name="DOE Joint Genome Institute"/>
            <consortium name="Mycorrhizal Genomics Consortium"/>
            <person name="Kohler A."/>
            <person name="Kuo A."/>
            <person name="Nagy L.G."/>
            <person name="Floudas D."/>
            <person name="Copeland A."/>
            <person name="Barry K.W."/>
            <person name="Cichocki N."/>
            <person name="Veneault-Fourrey C."/>
            <person name="LaButti K."/>
            <person name="Lindquist E.A."/>
            <person name="Lipzen A."/>
            <person name="Lundell T."/>
            <person name="Morin E."/>
            <person name="Murat C."/>
            <person name="Riley R."/>
            <person name="Ohm R."/>
            <person name="Sun H."/>
            <person name="Tunlid A."/>
            <person name="Henrissat B."/>
            <person name="Grigoriev I.V."/>
            <person name="Hibbett D.S."/>
            <person name="Martin F."/>
        </authorList>
    </citation>
    <scope>NUCLEOTIDE SEQUENCE [LARGE SCALE GENOMIC DNA]</scope>
    <source>
        <strain evidence="10">F 1598</strain>
    </source>
</reference>
<evidence type="ECO:0000256" key="5">
    <source>
        <dbReference type="ARBA" id="ARBA00023242"/>
    </source>
</evidence>
<dbReference type="HOGENOM" id="CLU_036826_0_0_1"/>
<dbReference type="GO" id="GO:0044732">
    <property type="term" value="C:mitotic spindle pole body"/>
    <property type="evidence" value="ECO:0007669"/>
    <property type="project" value="TreeGrafter"/>
</dbReference>
<keyword evidence="10" id="KW-1185">Reference proteome</keyword>
<feature type="transmembrane region" description="Helical" evidence="7">
    <location>
        <begin position="503"/>
        <end position="525"/>
    </location>
</feature>
<keyword evidence="3 7" id="KW-1133">Transmembrane helix</keyword>
<accession>A0A0C3GD14</accession>
<feature type="transmembrane region" description="Helical" evidence="7">
    <location>
        <begin position="195"/>
        <end position="215"/>
    </location>
</feature>
<feature type="compositionally biased region" description="Polar residues" evidence="6">
    <location>
        <begin position="431"/>
        <end position="447"/>
    </location>
</feature>
<name>A0A0C3GD14_PILCF</name>
<comment type="subcellular location">
    <subcellularLocation>
        <location evidence="1">Nucleus inner membrane</location>
        <topology evidence="1">Multi-pass membrane protein</topology>
    </subcellularLocation>
</comment>
<evidence type="ECO:0000313" key="9">
    <source>
        <dbReference type="EMBL" id="KIM88531.1"/>
    </source>
</evidence>
<feature type="region of interest" description="Disordered" evidence="6">
    <location>
        <begin position="348"/>
        <end position="372"/>
    </location>
</feature>
<dbReference type="InterPro" id="IPR018617">
    <property type="entry name" value="Ima1_N"/>
</dbReference>
<dbReference type="GO" id="GO:0071765">
    <property type="term" value="P:nuclear inner membrane organization"/>
    <property type="evidence" value="ECO:0007669"/>
    <property type="project" value="InterPro"/>
</dbReference>
<keyword evidence="4 7" id="KW-0472">Membrane</keyword>
<dbReference type="Proteomes" id="UP000054166">
    <property type="component" value="Unassembled WGS sequence"/>
</dbReference>
<dbReference type="PANTHER" id="PTHR28538">
    <property type="entry name" value="INTEGRAL INNER NUCLEAR MEMBRANE PROTEIN IMA1"/>
    <property type="match status" value="1"/>
</dbReference>
<evidence type="ECO:0000256" key="7">
    <source>
        <dbReference type="SAM" id="Phobius"/>
    </source>
</evidence>
<evidence type="ECO:0000256" key="6">
    <source>
        <dbReference type="SAM" id="MobiDB-lite"/>
    </source>
</evidence>
<dbReference type="GO" id="GO:0005637">
    <property type="term" value="C:nuclear inner membrane"/>
    <property type="evidence" value="ECO:0007669"/>
    <property type="project" value="UniProtKB-SubCell"/>
</dbReference>
<protein>
    <recommendedName>
        <fullName evidence="8">Ima1 N-terminal domain-containing protein</fullName>
    </recommendedName>
</protein>
<dbReference type="PANTHER" id="PTHR28538:SF1">
    <property type="entry name" value="INTEGRAL INNER NUCLEAR MEMBRANE PROTEIN IMA1"/>
    <property type="match status" value="1"/>
</dbReference>